<dbReference type="CDD" id="cd10322">
    <property type="entry name" value="SLC5sbd"/>
    <property type="match status" value="1"/>
</dbReference>
<feature type="transmembrane region" description="Helical" evidence="8">
    <location>
        <begin position="6"/>
        <end position="26"/>
    </location>
</feature>
<evidence type="ECO:0000313" key="10">
    <source>
        <dbReference type="Proteomes" id="UP001215956"/>
    </source>
</evidence>
<reference evidence="9 10" key="1">
    <citation type="submission" date="2023-03" db="EMBL/GenBank/DDBJ databases">
        <title>Whole genome sequencing of Methanotrichaceae archaeon M04Ac.</title>
        <authorList>
            <person name="Khomyakova M.A."/>
            <person name="Merkel A.Y."/>
            <person name="Slobodkin A.I."/>
        </authorList>
    </citation>
    <scope>NUCLEOTIDE SEQUENCE [LARGE SCALE GENOMIC DNA]</scope>
    <source>
        <strain evidence="9 10">M04Ac</strain>
    </source>
</reference>
<keyword evidence="4 8" id="KW-0812">Transmembrane</keyword>
<gene>
    <name evidence="9" type="ORF">P0O24_07100</name>
</gene>
<evidence type="ECO:0000256" key="2">
    <source>
        <dbReference type="ARBA" id="ARBA00006434"/>
    </source>
</evidence>
<proteinExistence type="inferred from homology"/>
<dbReference type="Gene3D" id="1.20.1730.10">
    <property type="entry name" value="Sodium/glucose cotransporter"/>
    <property type="match status" value="1"/>
</dbReference>
<feature type="transmembrane region" description="Helical" evidence="8">
    <location>
        <begin position="38"/>
        <end position="57"/>
    </location>
</feature>
<dbReference type="RefSeq" id="WP_316969051.1">
    <property type="nucleotide sequence ID" value="NZ_JARFPL010000018.1"/>
</dbReference>
<feature type="transmembrane region" description="Helical" evidence="8">
    <location>
        <begin position="402"/>
        <end position="421"/>
    </location>
</feature>
<comment type="caution">
    <text evidence="9">The sequence shown here is derived from an EMBL/GenBank/DDBJ whole genome shotgun (WGS) entry which is preliminary data.</text>
</comment>
<dbReference type="PANTHER" id="PTHR48086:SF7">
    <property type="entry name" value="SODIUM-SOLUTE SYMPORTER-RELATED"/>
    <property type="match status" value="1"/>
</dbReference>
<evidence type="ECO:0000256" key="7">
    <source>
        <dbReference type="RuleBase" id="RU362091"/>
    </source>
</evidence>
<sequence>MVDDVWTVALTVGGYLLLMIWVGAAAARRSWTPEGFYLAGRALGPVVLTATLVATILGASSTLGMAGLGYSEGLTGAWWLLSGSLGLLVLSVFFAEKVRGAACYTLPELLGERYDPRVRSAASALVLVSWVGIIAAQIVAAGKLLGVLFGPWQEIFMVASAVVFVGYTALGGQRSIVKTDTVQILILLLGLLVVGWRALHLAGPEILAGQSFPTSDGRGGVDVAILVLLVGSTYIAGPDIYSRLFSAKDPKTARRSALAAALLLVPLAFIITGIGITARTLFPEIGPEEALPVLMAETLSPLAMGIAAAALLSALISSADTTLLTATSIFSLDLFRRARPESSDRTMMIVSRGGTVLIGAVALLSALRLPEIIATLLSAYTVFAGGLIVPLVAGFWREKLRLTSDGALAALIGGGGTALLFGAKMPLLGMAASAFILFFVSWLSPQSRRDIRG</sequence>
<dbReference type="Pfam" id="PF00474">
    <property type="entry name" value="SSF"/>
    <property type="match status" value="1"/>
</dbReference>
<protein>
    <submittedName>
        <fullName evidence="9">Sodium:solute symporter family protein</fullName>
    </submittedName>
</protein>
<evidence type="ECO:0000256" key="4">
    <source>
        <dbReference type="ARBA" id="ARBA00022692"/>
    </source>
</evidence>
<dbReference type="InterPro" id="IPR050277">
    <property type="entry name" value="Sodium:Solute_Symporter"/>
</dbReference>
<comment type="similarity">
    <text evidence="2 7">Belongs to the sodium:solute symporter (SSF) (TC 2.A.21) family.</text>
</comment>
<keyword evidence="6 8" id="KW-0472">Membrane</keyword>
<feature type="transmembrane region" description="Helical" evidence="8">
    <location>
        <begin position="182"/>
        <end position="199"/>
    </location>
</feature>
<feature type="transmembrane region" description="Helical" evidence="8">
    <location>
        <begin position="152"/>
        <end position="170"/>
    </location>
</feature>
<keyword evidence="10" id="KW-1185">Reference proteome</keyword>
<dbReference type="InterPro" id="IPR001734">
    <property type="entry name" value="Na/solute_symporter"/>
</dbReference>
<dbReference type="PANTHER" id="PTHR48086">
    <property type="entry name" value="SODIUM/PROLINE SYMPORTER-RELATED"/>
    <property type="match status" value="1"/>
</dbReference>
<feature type="transmembrane region" description="Helical" evidence="8">
    <location>
        <begin position="77"/>
        <end position="95"/>
    </location>
</feature>
<dbReference type="PROSITE" id="PS50283">
    <property type="entry name" value="NA_SOLUT_SYMP_3"/>
    <property type="match status" value="1"/>
</dbReference>
<accession>A0ABT5XFD7</accession>
<evidence type="ECO:0000313" key="9">
    <source>
        <dbReference type="EMBL" id="MDF0593346.1"/>
    </source>
</evidence>
<evidence type="ECO:0000256" key="1">
    <source>
        <dbReference type="ARBA" id="ARBA00004141"/>
    </source>
</evidence>
<dbReference type="Proteomes" id="UP001215956">
    <property type="component" value="Unassembled WGS sequence"/>
</dbReference>
<dbReference type="EMBL" id="JARFPL010000018">
    <property type="protein sequence ID" value="MDF0593346.1"/>
    <property type="molecule type" value="Genomic_DNA"/>
</dbReference>
<evidence type="ECO:0000256" key="5">
    <source>
        <dbReference type="ARBA" id="ARBA00022989"/>
    </source>
</evidence>
<comment type="subcellular location">
    <subcellularLocation>
        <location evidence="1">Membrane</location>
        <topology evidence="1">Multi-pass membrane protein</topology>
    </subcellularLocation>
</comment>
<feature type="transmembrane region" description="Helical" evidence="8">
    <location>
        <begin position="219"/>
        <end position="237"/>
    </location>
</feature>
<feature type="transmembrane region" description="Helical" evidence="8">
    <location>
        <begin position="121"/>
        <end position="140"/>
    </location>
</feature>
<feature type="transmembrane region" description="Helical" evidence="8">
    <location>
        <begin position="258"/>
        <end position="282"/>
    </location>
</feature>
<feature type="transmembrane region" description="Helical" evidence="8">
    <location>
        <begin position="427"/>
        <end position="444"/>
    </location>
</feature>
<evidence type="ECO:0000256" key="6">
    <source>
        <dbReference type="ARBA" id="ARBA00023136"/>
    </source>
</evidence>
<evidence type="ECO:0000256" key="3">
    <source>
        <dbReference type="ARBA" id="ARBA00022448"/>
    </source>
</evidence>
<feature type="transmembrane region" description="Helical" evidence="8">
    <location>
        <begin position="302"/>
        <end position="335"/>
    </location>
</feature>
<feature type="transmembrane region" description="Helical" evidence="8">
    <location>
        <begin position="347"/>
        <end position="366"/>
    </location>
</feature>
<feature type="transmembrane region" description="Helical" evidence="8">
    <location>
        <begin position="372"/>
        <end position="395"/>
    </location>
</feature>
<organism evidence="9 10">
    <name type="scientific">Candidatus Methanocrinis alkalitolerans</name>
    <dbReference type="NCBI Taxonomy" id="3033395"/>
    <lineage>
        <taxon>Archaea</taxon>
        <taxon>Methanobacteriati</taxon>
        <taxon>Methanobacteriota</taxon>
        <taxon>Stenosarchaea group</taxon>
        <taxon>Methanomicrobia</taxon>
        <taxon>Methanotrichales</taxon>
        <taxon>Methanotrichaceae</taxon>
        <taxon>Methanocrinis</taxon>
    </lineage>
</organism>
<name>A0ABT5XFD7_9EURY</name>
<keyword evidence="5 8" id="KW-1133">Transmembrane helix</keyword>
<dbReference type="InterPro" id="IPR038377">
    <property type="entry name" value="Na/Glc_symporter_sf"/>
</dbReference>
<keyword evidence="3" id="KW-0813">Transport</keyword>
<evidence type="ECO:0000256" key="8">
    <source>
        <dbReference type="SAM" id="Phobius"/>
    </source>
</evidence>